<dbReference type="AlphaFoldDB" id="E1SSK7"/>
<dbReference type="KEGG" id="fbl:Fbal_1833"/>
<dbReference type="STRING" id="550540.Fbal_1833"/>
<accession>E1SSK7</accession>
<evidence type="ECO:0000313" key="1">
    <source>
        <dbReference type="EMBL" id="ADN76036.1"/>
    </source>
</evidence>
<dbReference type="EMBL" id="CP002209">
    <property type="protein sequence ID" value="ADN76036.1"/>
    <property type="molecule type" value="Genomic_DNA"/>
</dbReference>
<organism evidence="1 2">
    <name type="scientific">Ferrimonas balearica (strain DSM 9799 / CCM 4581 / KCTC 23876 / PAT)</name>
    <dbReference type="NCBI Taxonomy" id="550540"/>
    <lineage>
        <taxon>Bacteria</taxon>
        <taxon>Pseudomonadati</taxon>
        <taxon>Pseudomonadota</taxon>
        <taxon>Gammaproteobacteria</taxon>
        <taxon>Alteromonadales</taxon>
        <taxon>Ferrimonadaceae</taxon>
        <taxon>Ferrimonas</taxon>
    </lineage>
</organism>
<name>E1SSK7_FERBD</name>
<gene>
    <name evidence="1" type="ordered locus">Fbal_1833</name>
</gene>
<dbReference type="HOGENOM" id="CLU_1592077_0_0_6"/>
<protein>
    <submittedName>
        <fullName evidence="1">Uncharacterized protein</fullName>
    </submittedName>
</protein>
<sequence length="167" mass="18067">MNLDGYYLVPLSINLDGGQPVVSYDPLSNGEQPQLKIDLQDNPADSFDQLQYVISIDPRAKLSAIEWSFKLASAEADLSEVLALYRVEKGQLVPVEGLSIGTQRIAVEGITSLELNFAIARKGAPLDKAIELKDQFLSVTPISDTQVNTGLGDPQDEGFPPGGIIRI</sequence>
<dbReference type="GeneID" id="67182035"/>
<reference evidence="1 2" key="1">
    <citation type="journal article" date="2010" name="Stand. Genomic Sci.">
        <title>Complete genome sequence of Ferrimonas balearica type strain (PAT).</title>
        <authorList>
            <person name="Nolan M."/>
            <person name="Sikorski J."/>
            <person name="Davenport K."/>
            <person name="Lucas S."/>
            <person name="Glavina Del Rio T."/>
            <person name="Tice H."/>
            <person name="Cheng J."/>
            <person name="Goodwin L."/>
            <person name="Pitluck S."/>
            <person name="Liolios K."/>
            <person name="Ivanova N."/>
            <person name="Mavromatis K."/>
            <person name="Ovchinnikova G."/>
            <person name="Pati A."/>
            <person name="Chen A."/>
            <person name="Palaniappan K."/>
            <person name="Land M."/>
            <person name="Hauser L."/>
            <person name="Chang Y."/>
            <person name="Jeffries C."/>
            <person name="Tapia R."/>
            <person name="Brettin T."/>
            <person name="Detter J."/>
            <person name="Han C."/>
            <person name="Yasawong M."/>
            <person name="Rohde M."/>
            <person name="Tindall B."/>
            <person name="Goker M."/>
            <person name="Woyke T."/>
            <person name="Bristow J."/>
            <person name="Eisen J."/>
            <person name="Markowitz V."/>
            <person name="Hugenholtz P."/>
            <person name="Kyrpides N."/>
            <person name="Klenk H."/>
            <person name="Lapidus A."/>
        </authorList>
    </citation>
    <scope>NUCLEOTIDE SEQUENCE [LARGE SCALE GENOMIC DNA]</scope>
    <source>
        <strain evidence="2">DSM 9799 / CCM 4581 / KCTC 23876 / PAT</strain>
    </source>
</reference>
<keyword evidence="2" id="KW-1185">Reference proteome</keyword>
<dbReference type="Proteomes" id="UP000006683">
    <property type="component" value="Chromosome"/>
</dbReference>
<proteinExistence type="predicted"/>
<dbReference type="RefSeq" id="WP_013345342.1">
    <property type="nucleotide sequence ID" value="NC_014541.1"/>
</dbReference>
<evidence type="ECO:0000313" key="2">
    <source>
        <dbReference type="Proteomes" id="UP000006683"/>
    </source>
</evidence>